<keyword evidence="3" id="KW-1185">Reference proteome</keyword>
<dbReference type="EMBL" id="FNAN01000040">
    <property type="protein sequence ID" value="SDH49350.1"/>
    <property type="molecule type" value="Genomic_DNA"/>
</dbReference>
<feature type="domain" description="Secretion system C-terminal sorting" evidence="1">
    <location>
        <begin position="439"/>
        <end position="500"/>
    </location>
</feature>
<dbReference type="OrthoDB" id="1525027at2"/>
<dbReference type="InterPro" id="IPR005046">
    <property type="entry name" value="DUF285"/>
</dbReference>
<evidence type="ECO:0000259" key="1">
    <source>
        <dbReference type="Pfam" id="PF18962"/>
    </source>
</evidence>
<dbReference type="InterPro" id="IPR011889">
    <property type="entry name" value="Liste_lipo_26"/>
</dbReference>
<dbReference type="Proteomes" id="UP000198748">
    <property type="component" value="Unassembled WGS sequence"/>
</dbReference>
<dbReference type="InterPro" id="IPR026444">
    <property type="entry name" value="Secre_tail"/>
</dbReference>
<dbReference type="RefSeq" id="WP_090157868.1">
    <property type="nucleotide sequence ID" value="NZ_FNAN01000040.1"/>
</dbReference>
<proteinExistence type="predicted"/>
<protein>
    <submittedName>
        <fullName evidence="2">Por secretion system C-terminal sorting domain-containing protein</fullName>
    </submittedName>
</protein>
<evidence type="ECO:0000313" key="2">
    <source>
        <dbReference type="EMBL" id="SDH49350.1"/>
    </source>
</evidence>
<dbReference type="Pfam" id="PF18962">
    <property type="entry name" value="Por_Secre_tail"/>
    <property type="match status" value="1"/>
</dbReference>
<organism evidence="2 3">
    <name type="scientific">Dyadobacter soli</name>
    <dbReference type="NCBI Taxonomy" id="659014"/>
    <lineage>
        <taxon>Bacteria</taxon>
        <taxon>Pseudomonadati</taxon>
        <taxon>Bacteroidota</taxon>
        <taxon>Cytophagia</taxon>
        <taxon>Cytophagales</taxon>
        <taxon>Spirosomataceae</taxon>
        <taxon>Dyadobacter</taxon>
    </lineage>
</organism>
<dbReference type="NCBIfam" id="TIGR04183">
    <property type="entry name" value="Por_Secre_tail"/>
    <property type="match status" value="1"/>
</dbReference>
<accession>A0A1G8CWK9</accession>
<dbReference type="Pfam" id="PF03382">
    <property type="entry name" value="DUF285"/>
    <property type="match status" value="2"/>
</dbReference>
<evidence type="ECO:0000313" key="3">
    <source>
        <dbReference type="Proteomes" id="UP000198748"/>
    </source>
</evidence>
<dbReference type="STRING" id="659014.SAMN04487996_14015"/>
<dbReference type="AlphaFoldDB" id="A0A1G8CWK9"/>
<gene>
    <name evidence="2" type="ORF">SAMN04487996_14015</name>
</gene>
<dbReference type="NCBIfam" id="TIGR02167">
    <property type="entry name" value="Liste_lipo_26"/>
    <property type="match status" value="1"/>
</dbReference>
<sequence length="505" mass="55913">MTKIYILRVVLMDFRVLFAYLLFFNLSGTYSNAQNTSDFVTVWKTDNTIPPILPQSGPNQIVLTTTGINYNIAWEELSNPANNGTAVGSGEHTLTFPTVGTYVIRISPGNGTFNNISFGQFRDAHKLVEVRQWGDIQWESISFIACTRLNITATDAPDLRNVTTLESLFYACLSLSSVPGISNWDVSKVTNMRHAFYGTLLFNEPLAGWDVGNVTDMSEMFVYAAFNQPIGSWNVSSVTNMYAMFQNTSNFNQSLGNWTLSSVQSMNQMLDASAMDCANMATTLEGWATNAGTPNNVMFDAAGIAYGLPAATALAVLRNEKNWTINIGDAVECEALDVSLISFEAKNNNGPIELEWATASESDNDFFEVERSADIRNWDTIGRIKGGGTVNSVRHYALTDLNPLEGKSYYRLKIVDLAGKAEYSHIKAVHITINSTQNVFPNPATNTITILGKMRGQVKIYDLSGREVLRTHIKTERTMIPVDNLLRGTYLIKSENGWDSKFAKD</sequence>
<name>A0A1G8CWK9_9BACT</name>
<reference evidence="3" key="1">
    <citation type="submission" date="2016-10" db="EMBL/GenBank/DDBJ databases">
        <authorList>
            <person name="Varghese N."/>
            <person name="Submissions S."/>
        </authorList>
    </citation>
    <scope>NUCLEOTIDE SEQUENCE [LARGE SCALE GENOMIC DNA]</scope>
    <source>
        <strain evidence="3">DSM 25329</strain>
    </source>
</reference>